<feature type="compositionally biased region" description="Basic and acidic residues" evidence="1">
    <location>
        <begin position="1"/>
        <end position="14"/>
    </location>
</feature>
<name>A0AAE1EER9_9GAST</name>
<evidence type="ECO:0000313" key="3">
    <source>
        <dbReference type="Proteomes" id="UP001283361"/>
    </source>
</evidence>
<organism evidence="2 3">
    <name type="scientific">Elysia crispata</name>
    <name type="common">lettuce slug</name>
    <dbReference type="NCBI Taxonomy" id="231223"/>
    <lineage>
        <taxon>Eukaryota</taxon>
        <taxon>Metazoa</taxon>
        <taxon>Spiralia</taxon>
        <taxon>Lophotrochozoa</taxon>
        <taxon>Mollusca</taxon>
        <taxon>Gastropoda</taxon>
        <taxon>Heterobranchia</taxon>
        <taxon>Euthyneura</taxon>
        <taxon>Panpulmonata</taxon>
        <taxon>Sacoglossa</taxon>
        <taxon>Placobranchoidea</taxon>
        <taxon>Plakobranchidae</taxon>
        <taxon>Elysia</taxon>
    </lineage>
</organism>
<evidence type="ECO:0000313" key="2">
    <source>
        <dbReference type="EMBL" id="KAK3804092.1"/>
    </source>
</evidence>
<dbReference type="EMBL" id="JAWDGP010000050">
    <property type="protein sequence ID" value="KAK3804092.1"/>
    <property type="molecule type" value="Genomic_DNA"/>
</dbReference>
<feature type="region of interest" description="Disordered" evidence="1">
    <location>
        <begin position="1"/>
        <end position="41"/>
    </location>
</feature>
<comment type="caution">
    <text evidence="2">The sequence shown here is derived from an EMBL/GenBank/DDBJ whole genome shotgun (WGS) entry which is preliminary data.</text>
</comment>
<reference evidence="2" key="1">
    <citation type="journal article" date="2023" name="G3 (Bethesda)">
        <title>A reference genome for the long-term kleptoplast-retaining sea slug Elysia crispata morphotype clarki.</title>
        <authorList>
            <person name="Eastman K.E."/>
            <person name="Pendleton A.L."/>
            <person name="Shaikh M.A."/>
            <person name="Suttiyut T."/>
            <person name="Ogas R."/>
            <person name="Tomko P."/>
            <person name="Gavelis G."/>
            <person name="Widhalm J.R."/>
            <person name="Wisecaver J.H."/>
        </authorList>
    </citation>
    <scope>NUCLEOTIDE SEQUENCE</scope>
    <source>
        <strain evidence="2">ECLA1</strain>
    </source>
</reference>
<feature type="compositionally biased region" description="Polar residues" evidence="1">
    <location>
        <begin position="15"/>
        <end position="28"/>
    </location>
</feature>
<gene>
    <name evidence="2" type="ORF">RRG08_053156</name>
</gene>
<sequence>MRYKGDVLGKKSRGDTSSNQSRQRQINMSRKELGQPAGGHHECEILDVEPEAEVEAGLTRWQKYYCFHQAYRISQ</sequence>
<accession>A0AAE1EER9</accession>
<feature type="compositionally biased region" description="Basic and acidic residues" evidence="1">
    <location>
        <begin position="29"/>
        <end position="41"/>
    </location>
</feature>
<dbReference type="AlphaFoldDB" id="A0AAE1EER9"/>
<keyword evidence="3" id="KW-1185">Reference proteome</keyword>
<evidence type="ECO:0000256" key="1">
    <source>
        <dbReference type="SAM" id="MobiDB-lite"/>
    </source>
</evidence>
<protein>
    <submittedName>
        <fullName evidence="2">Uncharacterized protein</fullName>
    </submittedName>
</protein>
<dbReference type="Proteomes" id="UP001283361">
    <property type="component" value="Unassembled WGS sequence"/>
</dbReference>
<proteinExistence type="predicted"/>